<name>A0A1Y3BH53_EURMA</name>
<sequence>MMLRMVIKMINRRSTIMMMMMMNVMDQPYHPNYLVENQSICQLYLLIFSIKMINI</sequence>
<reference evidence="1 2" key="1">
    <citation type="submission" date="2017-03" db="EMBL/GenBank/DDBJ databases">
        <title>Genome Survey of Euroglyphus maynei.</title>
        <authorList>
            <person name="Arlian L.G."/>
            <person name="Morgan M.S."/>
            <person name="Rider S.D."/>
        </authorList>
    </citation>
    <scope>NUCLEOTIDE SEQUENCE [LARGE SCALE GENOMIC DNA]</scope>
    <source>
        <strain evidence="1">Arlian Lab</strain>
        <tissue evidence="1">Whole body</tissue>
    </source>
</reference>
<evidence type="ECO:0000313" key="2">
    <source>
        <dbReference type="Proteomes" id="UP000194236"/>
    </source>
</evidence>
<protein>
    <submittedName>
        <fullName evidence="1">Uncharacterized protein</fullName>
    </submittedName>
</protein>
<gene>
    <name evidence="1" type="ORF">BLA29_014677</name>
</gene>
<dbReference type="EMBL" id="MUJZ01023431">
    <property type="protein sequence ID" value="OTF79374.1"/>
    <property type="molecule type" value="Genomic_DNA"/>
</dbReference>
<comment type="caution">
    <text evidence="1">The sequence shown here is derived from an EMBL/GenBank/DDBJ whole genome shotgun (WGS) entry which is preliminary data.</text>
</comment>
<accession>A0A1Y3BH53</accession>
<organism evidence="1 2">
    <name type="scientific">Euroglyphus maynei</name>
    <name type="common">Mayne's house dust mite</name>
    <dbReference type="NCBI Taxonomy" id="6958"/>
    <lineage>
        <taxon>Eukaryota</taxon>
        <taxon>Metazoa</taxon>
        <taxon>Ecdysozoa</taxon>
        <taxon>Arthropoda</taxon>
        <taxon>Chelicerata</taxon>
        <taxon>Arachnida</taxon>
        <taxon>Acari</taxon>
        <taxon>Acariformes</taxon>
        <taxon>Sarcoptiformes</taxon>
        <taxon>Astigmata</taxon>
        <taxon>Psoroptidia</taxon>
        <taxon>Analgoidea</taxon>
        <taxon>Pyroglyphidae</taxon>
        <taxon>Pyroglyphinae</taxon>
        <taxon>Euroglyphus</taxon>
    </lineage>
</organism>
<dbReference type="Proteomes" id="UP000194236">
    <property type="component" value="Unassembled WGS sequence"/>
</dbReference>
<keyword evidence="2" id="KW-1185">Reference proteome</keyword>
<evidence type="ECO:0000313" key="1">
    <source>
        <dbReference type="EMBL" id="OTF79374.1"/>
    </source>
</evidence>
<proteinExistence type="predicted"/>
<dbReference type="AlphaFoldDB" id="A0A1Y3BH53"/>